<dbReference type="PANTHER" id="PTHR33121">
    <property type="entry name" value="CYCLIC DI-GMP PHOSPHODIESTERASE PDEF"/>
    <property type="match status" value="1"/>
</dbReference>
<dbReference type="Pfam" id="PF00563">
    <property type="entry name" value="EAL"/>
    <property type="match status" value="1"/>
</dbReference>
<keyword evidence="3" id="KW-0614">Plasmid</keyword>
<dbReference type="PROSITE" id="PS50883">
    <property type="entry name" value="EAL"/>
    <property type="match status" value="1"/>
</dbReference>
<dbReference type="CDD" id="cd01948">
    <property type="entry name" value="EAL"/>
    <property type="match status" value="1"/>
</dbReference>
<dbReference type="AlphaFoldDB" id="B7JCJ5"/>
<gene>
    <name evidence="3" type="ORF">pO103_102</name>
</gene>
<dbReference type="InterPro" id="IPR035919">
    <property type="entry name" value="EAL_sf"/>
</dbReference>
<dbReference type="SUPFAM" id="SSF141868">
    <property type="entry name" value="EAL domain-like"/>
    <property type="match status" value="1"/>
</dbReference>
<name>B7JCJ5_ECOLX</name>
<dbReference type="Gene3D" id="3.20.20.450">
    <property type="entry name" value="EAL domain"/>
    <property type="match status" value="1"/>
</dbReference>
<dbReference type="EMBL" id="CP001232">
    <property type="protein sequence ID" value="ACJ63587.1"/>
    <property type="molecule type" value="Genomic_DNA"/>
</dbReference>
<feature type="region of interest" description="Disordered" evidence="1">
    <location>
        <begin position="1"/>
        <end position="20"/>
    </location>
</feature>
<organism evidence="3">
    <name type="scientific">Escherichia coli</name>
    <dbReference type="NCBI Taxonomy" id="562"/>
    <lineage>
        <taxon>Bacteria</taxon>
        <taxon>Pseudomonadati</taxon>
        <taxon>Pseudomonadota</taxon>
        <taxon>Gammaproteobacteria</taxon>
        <taxon>Enterobacterales</taxon>
        <taxon>Enterobacteriaceae</taxon>
        <taxon>Escherichia</taxon>
    </lineage>
</organism>
<sequence length="294" mass="32222">MGCAGRVDLPLPSADSRRRAGRDDRRCLPWRALGCCRARADRLVRSGRNAAAARLPGRIMTSSQPAGWTAAELAQAAARGQLDLHYQPLVDLRDHRIAGAEALMRWRHPRLGLLPPGQFLPLAESFGLMPEIGAWVLGEACRQMHKWQGPAWQPFRLAINVSASQVGPTFDDEVKRVLADMALPAELLEIELTESVAFGNPALFASFDALRAIGVRFAADDFGTGYSCLQHLKCCPITTLKIDQSFVARLPDDARDQTIVRAVIQLAHGLGMDVIFRRRLHQLIGRNGCCAASS</sequence>
<dbReference type="GO" id="GO:0071111">
    <property type="term" value="F:cyclic-guanylate-specific phosphodiesterase activity"/>
    <property type="evidence" value="ECO:0007669"/>
    <property type="project" value="InterPro"/>
</dbReference>
<evidence type="ECO:0000256" key="1">
    <source>
        <dbReference type="SAM" id="MobiDB-lite"/>
    </source>
</evidence>
<protein>
    <recommendedName>
        <fullName evidence="2">EAL domain-containing protein</fullName>
    </recommendedName>
</protein>
<geneLocation type="plasmid" evidence="3">
    <name>pAPEC-O103-ColBM</name>
</geneLocation>
<evidence type="ECO:0000259" key="2">
    <source>
        <dbReference type="PROSITE" id="PS50883"/>
    </source>
</evidence>
<reference evidence="3" key="1">
    <citation type="journal article" date="2010" name="Infect. Immun.">
        <title>Sequence analysis and characterization of a transferable hybrid plasmid encoding multidrug resistance and enabling zoonotic potential for extraintestinal Escherichia coli.</title>
        <authorList>
            <person name="Johnson T.J."/>
            <person name="Jordan D."/>
            <person name="Kariyawasam S."/>
            <person name="Stell A.L."/>
            <person name="Bell N.P."/>
            <person name="Wannemuehler Y.M."/>
            <person name="Alarcon C.F."/>
            <person name="Li G."/>
            <person name="Tivendale K.A."/>
            <person name="Logue C.M."/>
            <person name="Nolan L.K."/>
        </authorList>
    </citation>
    <scope>NUCLEOTIDE SEQUENCE [LARGE SCALE GENOMIC DNA]</scope>
    <source>
        <strain evidence="3">APEC O103</strain>
        <plasmid evidence="3">pAPEC-O103-ColBM</plasmid>
    </source>
</reference>
<dbReference type="PANTHER" id="PTHR33121:SF70">
    <property type="entry name" value="SIGNALING PROTEIN YKOW"/>
    <property type="match status" value="1"/>
</dbReference>
<dbReference type="InterPro" id="IPR050706">
    <property type="entry name" value="Cyclic-di-GMP_PDE-like"/>
</dbReference>
<dbReference type="SMART" id="SM00052">
    <property type="entry name" value="EAL"/>
    <property type="match status" value="1"/>
</dbReference>
<evidence type="ECO:0000313" key="3">
    <source>
        <dbReference type="EMBL" id="ACJ63587.1"/>
    </source>
</evidence>
<feature type="domain" description="EAL" evidence="2">
    <location>
        <begin position="66"/>
        <end position="294"/>
    </location>
</feature>
<dbReference type="InterPro" id="IPR001633">
    <property type="entry name" value="EAL_dom"/>
</dbReference>
<accession>B7JCJ5</accession>
<proteinExistence type="predicted"/>